<dbReference type="SUPFAM" id="SSF48065">
    <property type="entry name" value="DBL homology domain (DH-domain)"/>
    <property type="match status" value="1"/>
</dbReference>
<feature type="compositionally biased region" description="Polar residues" evidence="7">
    <location>
        <begin position="1672"/>
        <end position="1690"/>
    </location>
</feature>
<feature type="compositionally biased region" description="Low complexity" evidence="7">
    <location>
        <begin position="595"/>
        <end position="618"/>
    </location>
</feature>
<evidence type="ECO:0000259" key="9">
    <source>
        <dbReference type="PROSITE" id="PS50010"/>
    </source>
</evidence>
<dbReference type="Pfam" id="PF00018">
    <property type="entry name" value="SH3_1"/>
    <property type="match status" value="1"/>
</dbReference>
<evidence type="ECO:0000256" key="4">
    <source>
        <dbReference type="ARBA" id="ARBA00022443"/>
    </source>
</evidence>
<feature type="region of interest" description="Disordered" evidence="7">
    <location>
        <begin position="488"/>
        <end position="683"/>
    </location>
</feature>
<evidence type="ECO:0000256" key="3">
    <source>
        <dbReference type="ARBA" id="ARBA00020728"/>
    </source>
</evidence>
<evidence type="ECO:0000256" key="6">
    <source>
        <dbReference type="PROSITE-ProRule" id="PRU00192"/>
    </source>
</evidence>
<dbReference type="GO" id="GO:0035556">
    <property type="term" value="P:intracellular signal transduction"/>
    <property type="evidence" value="ECO:0007669"/>
    <property type="project" value="InterPro"/>
</dbReference>
<dbReference type="PROSITE" id="PS50222">
    <property type="entry name" value="EF_HAND_2"/>
    <property type="match status" value="1"/>
</dbReference>
<comment type="subcellular location">
    <subcellularLocation>
        <location evidence="1">Cytoplasm</location>
    </subcellularLocation>
</comment>
<dbReference type="EMBL" id="LWDE02000164">
    <property type="protein sequence ID" value="KAE8252403.1"/>
    <property type="molecule type" value="Genomic_DNA"/>
</dbReference>
<feature type="compositionally biased region" description="Basic and acidic residues" evidence="7">
    <location>
        <begin position="651"/>
        <end position="683"/>
    </location>
</feature>
<reference evidence="13" key="1">
    <citation type="submission" date="2016-04" db="EMBL/GenBank/DDBJ databases">
        <authorList>
            <person name="Nguyen H.D."/>
            <person name="Samba Siva P."/>
            <person name="Cullis J."/>
            <person name="Levesque C.A."/>
            <person name="Hambleton S."/>
        </authorList>
    </citation>
    <scope>NUCLEOTIDE SEQUENCE</scope>
    <source>
        <strain evidence="13">DAOMC 236426</strain>
    </source>
</reference>
<dbReference type="CDD" id="cd00174">
    <property type="entry name" value="SH3"/>
    <property type="match status" value="1"/>
</dbReference>
<dbReference type="Gene3D" id="1.20.900.10">
    <property type="entry name" value="Dbl homology (DH) domain"/>
    <property type="match status" value="1"/>
</dbReference>
<comment type="caution">
    <text evidence="13">The sequence shown here is derived from an EMBL/GenBank/DDBJ whole genome shotgun (WGS) entry which is preliminary data.</text>
</comment>
<feature type="compositionally biased region" description="Polar residues" evidence="7">
    <location>
        <begin position="186"/>
        <end position="206"/>
    </location>
</feature>
<dbReference type="Gene3D" id="1.10.238.10">
    <property type="entry name" value="EF-hand"/>
    <property type="match status" value="1"/>
</dbReference>
<evidence type="ECO:0000259" key="11">
    <source>
        <dbReference type="PROSITE" id="PS50222"/>
    </source>
</evidence>
<dbReference type="Pfam" id="PF14604">
    <property type="entry name" value="SH3_9"/>
    <property type="match status" value="1"/>
</dbReference>
<dbReference type="SUPFAM" id="SSF50044">
    <property type="entry name" value="SH3-domain"/>
    <property type="match status" value="2"/>
</dbReference>
<feature type="compositionally biased region" description="Polar residues" evidence="7">
    <location>
        <begin position="1602"/>
        <end position="1615"/>
    </location>
</feature>
<feature type="compositionally biased region" description="Polar residues" evidence="7">
    <location>
        <begin position="1314"/>
        <end position="1324"/>
    </location>
</feature>
<feature type="region of interest" description="Disordered" evidence="7">
    <location>
        <begin position="1531"/>
        <end position="1575"/>
    </location>
</feature>
<dbReference type="PROSITE" id="PS50002">
    <property type="entry name" value="SH3"/>
    <property type="match status" value="1"/>
</dbReference>
<accession>A0A8X7MY78</accession>
<dbReference type="PROSITE" id="PS50010">
    <property type="entry name" value="DH_2"/>
    <property type="match status" value="1"/>
</dbReference>
<dbReference type="SMART" id="SM00027">
    <property type="entry name" value="EH"/>
    <property type="match status" value="1"/>
</dbReference>
<feature type="region of interest" description="Disordered" evidence="7">
    <location>
        <begin position="708"/>
        <end position="739"/>
    </location>
</feature>
<dbReference type="InterPro" id="IPR002048">
    <property type="entry name" value="EF_hand_dom"/>
</dbReference>
<proteinExistence type="predicted"/>
<feature type="compositionally biased region" description="Pro residues" evidence="7">
    <location>
        <begin position="585"/>
        <end position="594"/>
    </location>
</feature>
<feature type="compositionally biased region" description="Pro residues" evidence="7">
    <location>
        <begin position="820"/>
        <end position="830"/>
    </location>
</feature>
<feature type="region of interest" description="Disordered" evidence="7">
    <location>
        <begin position="1418"/>
        <end position="1438"/>
    </location>
</feature>
<feature type="compositionally biased region" description="Acidic residues" evidence="7">
    <location>
        <begin position="1146"/>
        <end position="1159"/>
    </location>
</feature>
<feature type="region of interest" description="Disordered" evidence="7">
    <location>
        <begin position="1314"/>
        <end position="1333"/>
    </location>
</feature>
<dbReference type="SMART" id="SM00246">
    <property type="entry name" value="WH2"/>
    <property type="match status" value="1"/>
</dbReference>
<dbReference type="PROSITE" id="PS51082">
    <property type="entry name" value="WH2"/>
    <property type="match status" value="1"/>
</dbReference>
<feature type="compositionally biased region" description="Basic and acidic residues" evidence="7">
    <location>
        <begin position="760"/>
        <end position="773"/>
    </location>
</feature>
<feature type="compositionally biased region" description="Basic and acidic residues" evidence="7">
    <location>
        <begin position="619"/>
        <end position="629"/>
    </location>
</feature>
<dbReference type="PROSITE" id="PS00741">
    <property type="entry name" value="DH_1"/>
    <property type="match status" value="1"/>
</dbReference>
<dbReference type="InterPro" id="IPR035899">
    <property type="entry name" value="DBL_dom_sf"/>
</dbReference>
<dbReference type="SUPFAM" id="SSF50729">
    <property type="entry name" value="PH domain-like"/>
    <property type="match status" value="1"/>
</dbReference>
<feature type="compositionally biased region" description="Basic and acidic residues" evidence="7">
    <location>
        <begin position="1623"/>
        <end position="1633"/>
    </location>
</feature>
<dbReference type="InterPro" id="IPR001849">
    <property type="entry name" value="PH_domain"/>
</dbReference>
<dbReference type="Gene3D" id="2.30.30.40">
    <property type="entry name" value="SH3 Domains"/>
    <property type="match status" value="2"/>
</dbReference>
<protein>
    <recommendedName>
        <fullName evidence="2">Actin cytoskeleton-regulatory complex protein PAN1</fullName>
    </recommendedName>
    <alternativeName>
        <fullName evidence="3">Actin cytoskeleton-regulatory complex protein pan1</fullName>
    </alternativeName>
</protein>
<dbReference type="GO" id="GO:0003779">
    <property type="term" value="F:actin binding"/>
    <property type="evidence" value="ECO:0007669"/>
    <property type="project" value="InterPro"/>
</dbReference>
<feature type="compositionally biased region" description="Acidic residues" evidence="7">
    <location>
        <begin position="1489"/>
        <end position="1503"/>
    </location>
</feature>
<dbReference type="GO" id="GO:0005509">
    <property type="term" value="F:calcium ion binding"/>
    <property type="evidence" value="ECO:0007669"/>
    <property type="project" value="InterPro"/>
</dbReference>
<dbReference type="InterPro" id="IPR011993">
    <property type="entry name" value="PH-like_dom_sf"/>
</dbReference>
<dbReference type="SMART" id="SM00325">
    <property type="entry name" value="RhoGEF"/>
    <property type="match status" value="1"/>
</dbReference>
<evidence type="ECO:0000256" key="7">
    <source>
        <dbReference type="SAM" id="MobiDB-lite"/>
    </source>
</evidence>
<dbReference type="GO" id="GO:0005737">
    <property type="term" value="C:cytoplasm"/>
    <property type="evidence" value="ECO:0007669"/>
    <property type="project" value="UniProtKB-SubCell"/>
</dbReference>
<name>A0A8X7MY78_9BASI</name>
<feature type="domain" description="EH" evidence="10">
    <location>
        <begin position="220"/>
        <end position="309"/>
    </location>
</feature>
<dbReference type="Proteomes" id="UP000077684">
    <property type="component" value="Unassembled WGS sequence"/>
</dbReference>
<dbReference type="PANTHER" id="PTHR46006">
    <property type="entry name" value="RHO GUANINE NUCLEOTIDE EXCHANGE FACTOR AT 64C, ISOFORM A"/>
    <property type="match status" value="1"/>
</dbReference>
<dbReference type="PANTHER" id="PTHR46006:SF6">
    <property type="entry name" value="INTERSECTIN-2 ISOFORM X1"/>
    <property type="match status" value="1"/>
</dbReference>
<dbReference type="InterPro" id="IPR000261">
    <property type="entry name" value="EH_dom"/>
</dbReference>
<dbReference type="InterPro" id="IPR051480">
    <property type="entry name" value="Endocytic_GEF_Adapter"/>
</dbReference>
<reference evidence="13" key="2">
    <citation type="journal article" date="2019" name="IMA Fungus">
        <title>Genome sequencing and comparison of five Tilletia species to identify candidate genes for the detection of regulated species infecting wheat.</title>
        <authorList>
            <person name="Nguyen H.D.T."/>
            <person name="Sultana T."/>
            <person name="Kesanakurti P."/>
            <person name="Hambleton S."/>
        </authorList>
    </citation>
    <scope>NUCLEOTIDE SEQUENCE</scope>
    <source>
        <strain evidence="13">DAOMC 236426</strain>
    </source>
</reference>
<evidence type="ECO:0000256" key="5">
    <source>
        <dbReference type="ARBA" id="ARBA00022490"/>
    </source>
</evidence>
<dbReference type="InterPro" id="IPR003124">
    <property type="entry name" value="WH2_dom"/>
</dbReference>
<gene>
    <name evidence="13" type="ORF">A4X06_0g2217</name>
</gene>
<feature type="domain" description="DH" evidence="9">
    <location>
        <begin position="1708"/>
        <end position="1892"/>
    </location>
</feature>
<dbReference type="InterPro" id="IPR011992">
    <property type="entry name" value="EF-hand-dom_pair"/>
</dbReference>
<feature type="region of interest" description="Disordered" evidence="7">
    <location>
        <begin position="186"/>
        <end position="211"/>
    </location>
</feature>
<dbReference type="Pfam" id="PF12763">
    <property type="entry name" value="EH"/>
    <property type="match status" value="1"/>
</dbReference>
<feature type="region of interest" description="Disordered" evidence="7">
    <location>
        <begin position="760"/>
        <end position="1184"/>
    </location>
</feature>
<feature type="compositionally biased region" description="Basic and acidic residues" evidence="7">
    <location>
        <begin position="488"/>
        <end position="569"/>
    </location>
</feature>
<feature type="region of interest" description="Disordered" evidence="7">
    <location>
        <begin position="1370"/>
        <end position="1398"/>
    </location>
</feature>
<feature type="compositionally biased region" description="Low complexity" evidence="7">
    <location>
        <begin position="987"/>
        <end position="996"/>
    </location>
</feature>
<evidence type="ECO:0000259" key="12">
    <source>
        <dbReference type="PROSITE" id="PS51082"/>
    </source>
</evidence>
<feature type="region of interest" description="Disordered" evidence="7">
    <location>
        <begin position="1"/>
        <end position="22"/>
    </location>
</feature>
<dbReference type="InterPro" id="IPR036028">
    <property type="entry name" value="SH3-like_dom_sf"/>
</dbReference>
<feature type="compositionally biased region" description="Pro residues" evidence="7">
    <location>
        <begin position="997"/>
        <end position="1037"/>
    </location>
</feature>
<organism evidence="13 14">
    <name type="scientific">Tilletia controversa</name>
    <name type="common">dwarf bunt fungus</name>
    <dbReference type="NCBI Taxonomy" id="13291"/>
    <lineage>
        <taxon>Eukaryota</taxon>
        <taxon>Fungi</taxon>
        <taxon>Dikarya</taxon>
        <taxon>Basidiomycota</taxon>
        <taxon>Ustilaginomycotina</taxon>
        <taxon>Exobasidiomycetes</taxon>
        <taxon>Tilletiales</taxon>
        <taxon>Tilletiaceae</taxon>
        <taxon>Tilletia</taxon>
    </lineage>
</organism>
<dbReference type="SUPFAM" id="SSF47473">
    <property type="entry name" value="EF-hand"/>
    <property type="match status" value="1"/>
</dbReference>
<keyword evidence="14" id="KW-1185">Reference proteome</keyword>
<evidence type="ECO:0000256" key="1">
    <source>
        <dbReference type="ARBA" id="ARBA00004496"/>
    </source>
</evidence>
<dbReference type="CDD" id="cd00160">
    <property type="entry name" value="RhoGEF"/>
    <property type="match status" value="1"/>
</dbReference>
<feature type="compositionally biased region" description="Low complexity" evidence="7">
    <location>
        <begin position="1126"/>
        <end position="1142"/>
    </location>
</feature>
<dbReference type="GO" id="GO:0005085">
    <property type="term" value="F:guanyl-nucleotide exchange factor activity"/>
    <property type="evidence" value="ECO:0007669"/>
    <property type="project" value="InterPro"/>
</dbReference>
<keyword evidence="5" id="KW-0963">Cytoplasm</keyword>
<feature type="compositionally biased region" description="Low complexity" evidence="7">
    <location>
        <begin position="831"/>
        <end position="846"/>
    </location>
</feature>
<dbReference type="InterPro" id="IPR001452">
    <property type="entry name" value="SH3_domain"/>
</dbReference>
<evidence type="ECO:0000313" key="14">
    <source>
        <dbReference type="Proteomes" id="UP000077684"/>
    </source>
</evidence>
<dbReference type="Pfam" id="PF00621">
    <property type="entry name" value="RhoGEF"/>
    <property type="match status" value="1"/>
</dbReference>
<feature type="compositionally biased region" description="Basic and acidic residues" evidence="7">
    <location>
        <begin position="1531"/>
        <end position="1542"/>
    </location>
</feature>
<feature type="domain" description="EF-hand" evidence="11">
    <location>
        <begin position="253"/>
        <end position="288"/>
    </location>
</feature>
<dbReference type="Gene3D" id="2.30.29.30">
    <property type="entry name" value="Pleckstrin-homology domain (PH domain)/Phosphotyrosine-binding domain (PTB)"/>
    <property type="match status" value="1"/>
</dbReference>
<dbReference type="Pfam" id="PF02205">
    <property type="entry name" value="WH2"/>
    <property type="match status" value="1"/>
</dbReference>
<feature type="domain" description="SH3" evidence="8">
    <location>
        <begin position="1187"/>
        <end position="1252"/>
    </location>
</feature>
<evidence type="ECO:0000313" key="13">
    <source>
        <dbReference type="EMBL" id="KAE8252403.1"/>
    </source>
</evidence>
<evidence type="ECO:0000256" key="2">
    <source>
        <dbReference type="ARBA" id="ARBA00015110"/>
    </source>
</evidence>
<feature type="domain" description="WH2" evidence="12">
    <location>
        <begin position="1049"/>
        <end position="1066"/>
    </location>
</feature>
<feature type="compositionally biased region" description="Polar residues" evidence="7">
    <location>
        <begin position="708"/>
        <end position="721"/>
    </location>
</feature>
<feature type="compositionally biased region" description="Acidic residues" evidence="7">
    <location>
        <begin position="940"/>
        <end position="959"/>
    </location>
</feature>
<dbReference type="SMART" id="SM00326">
    <property type="entry name" value="SH3"/>
    <property type="match status" value="2"/>
</dbReference>
<dbReference type="CDD" id="cd00052">
    <property type="entry name" value="EH"/>
    <property type="match status" value="1"/>
</dbReference>
<dbReference type="PROSITE" id="PS50031">
    <property type="entry name" value="EH"/>
    <property type="match status" value="1"/>
</dbReference>
<sequence>MYGQPGQQQRQQQQQQPQQQGQFLQAMHTGYPGMGMSPQMQGSQLMSQPTGMPMGMGMGGMGGMGMGMGMGMQQQQQPQRFLSSPQPGLAPQMTGYPGQMQQPQMQQMQQQQMPQQQSGFLGAQPTGYPGAGRGGLMAQPTGYQMPMMTGMPMNPQLQLMSTQFMPSNNQTFVGGMAPANDLSFSSQSMAPSNFQNQIQSAQQSRGGQPPKVPWALSKEERKSYDSIFRAWDPQGTGFVSGDVAREVFGQSGLDRDRLMQVWHLSDQENRGKLNLAEFHVAMGLIYRALNGNDLPETLPQELIPPSARDLNESVDFLKDLLKRDANVRQATALNLPEAGSNSGINYTKAKSFHQNPVEAKPRDAGIYKFDDKEESTGYKSSSRHIDRQGIRFAGQSSQDDLAEMKRQLANTQKMLDGQAAVDERDEELDREMEDLRFRIRRVQDDIDYYNRRGGAAAGDSRRKAERELLHLMHERLPVLEKRIEEKDKRVDNERRKQARERDRRNDDYHSSSRRYGDDDRKPESDRLGRDKDGDSRDRYYDDRERNRYDDRDRDRPDGDRYGSAGRDRGSAPPPPAPPASSSASAPPPPAPPAAASPARAAGPPANMTPAERQAWQRAEAQRRVQERMRALGAMAPAAPSPPPSGGIDSSVEERLAQEKADASERAAKADREAAEREEARRLQLEEQRVNKGLEAVKTVKAEIAVAEQQAQPANGSSSTATIIDAAKQQVDEEEEMFRRREEVLAKEKAARLERLRKLEEAEREAQEQEDAFKSRQAAFQGQPAAKPSAPLPPPARRTPGGKAAAPPPPPSRAAHAPTAPAAPPAPPAPPVAAAVAAPSPSAVSTPLLSTASTNPFHRLGAGASQPAASPAPASPAAAPAGAGTNPFYRMQQGSAAASPTTPSSSLPPAQRAAPAVSAPVVAVTPAATPSSSSIKPVAPSDDDWGDSDHEDDEENEETDGPGSSSRNKRQNLAAALFSSLIPQRTGTPSAGTAAPQSPAPASAPAPPPAPPAPPAPPTADGGAPPPPPPPPAAPPAPVLAASGGGDAPPRSALLGAIQGGLKLRKAVTSDRSSAPGAGAVIGDATPPVQKYVAPPSPPPVAAAEEPVAPASANVNRQSVDWASSLAADQMAPPSAAAQPAEPALKEEDESDDDDDDGPESVEPSAYAPGANGSGGGDSDELDGIDLGTTIRSRALYAYVAQREEDLEMQENDIIVAHPAKESNDNSDWWFGTSLASSKKGFFPKAYVASIEQPTRARAIYDYAATSPEEASLSVDQEVSVVDSEDGSWWRIDAGNSILIVPASYLEVITGSSLATRSGGASTDSPARADTRRTTADSFSANRMLHAVDARMAAVDGVPCTASPMSAHPTHSFVDGLPSSASGPSLTGPPVGAVNEQVPEVEESKLVDRAIRESIIEQKRRSRLQSKEQQATEEAIAKSAEEDRIRHALQQAEKLQVERALQVSQQTAPVISIEDDDDGSDASTTGWTSSEDEDEDEDDADGPDADTPLSRQQREVERLRVLEAAGILVHKESTSKLSKDTLRRMSSKRKPKPERPERPSRQPPRSKRSMDLPPLPSLEAQLEDAYTRFEQLNREVSLKPLPVTSTPGSPLPNSNALLPASPEGRPDSRTEPRQAKFLSSILNISKGHSGRNTPGDRRSGPTISGPISAPLSGAQQGTDQQSQYAQPSTSWSSLVGPQAVAMIDDTERKRQEAIFELTETERTHVRDLQIVIEVFFNPLQQILPPKAARVIFAGVEEVLTTAVFLLSDLEDRQRQSRLLVEKVGDIVMNHIQAIHTSYLPLCANQSAAMSILEAEREHNDAVRFFLQNVRDNHPAARHLDLSHFLLLPMQRVTRYPLLLGQVLRYTAEDHPDRKPLASALKRIESVVVDINETVRERETREQLQELSAKIHVDSEARLDLTAPTQFMGRRQIIRSDRLSKAKSGRQLDVILCSDLVLLMSSDRLYRLPMSLEEIEIRDVPSRGKDETTFQIRSAGEAINLRCRSAAECAKWTRALRQGQDDCMAARRRWHMG</sequence>
<feature type="compositionally biased region" description="Low complexity" evidence="7">
    <location>
        <begin position="1101"/>
        <end position="1112"/>
    </location>
</feature>
<dbReference type="InterPro" id="IPR001331">
    <property type="entry name" value="GDS_CDC24_CS"/>
</dbReference>
<feature type="region of interest" description="Disordered" evidence="7">
    <location>
        <begin position="1465"/>
        <end position="1513"/>
    </location>
</feature>
<dbReference type="GO" id="GO:0035025">
    <property type="term" value="P:positive regulation of Rho protein signal transduction"/>
    <property type="evidence" value="ECO:0007669"/>
    <property type="project" value="TreeGrafter"/>
</dbReference>
<evidence type="ECO:0000259" key="10">
    <source>
        <dbReference type="PROSITE" id="PS50031"/>
    </source>
</evidence>
<feature type="compositionally biased region" description="Low complexity" evidence="7">
    <location>
        <begin position="894"/>
        <end position="933"/>
    </location>
</feature>
<evidence type="ECO:0000259" key="8">
    <source>
        <dbReference type="PROSITE" id="PS50002"/>
    </source>
</evidence>
<feature type="region of interest" description="Disordered" evidence="7">
    <location>
        <begin position="1597"/>
        <end position="1690"/>
    </location>
</feature>
<dbReference type="SMART" id="SM00233">
    <property type="entry name" value="PH"/>
    <property type="match status" value="1"/>
</dbReference>
<dbReference type="InterPro" id="IPR000219">
    <property type="entry name" value="DH_dom"/>
</dbReference>
<keyword evidence="4 6" id="KW-0728">SH3 domain</keyword>
<feature type="compositionally biased region" description="Low complexity" evidence="7">
    <location>
        <begin position="860"/>
        <end position="883"/>
    </location>
</feature>